<evidence type="ECO:0000256" key="8">
    <source>
        <dbReference type="SAM" id="Phobius"/>
    </source>
</evidence>
<accession>A0A9R1SUI7</accession>
<dbReference type="GO" id="GO:0030425">
    <property type="term" value="C:dendrite"/>
    <property type="evidence" value="ECO:0007669"/>
    <property type="project" value="TreeGrafter"/>
</dbReference>
<dbReference type="GO" id="GO:0043025">
    <property type="term" value="C:neuronal cell body"/>
    <property type="evidence" value="ECO:0007669"/>
    <property type="project" value="TreeGrafter"/>
</dbReference>
<dbReference type="Pfam" id="PF08395">
    <property type="entry name" value="7tm_7"/>
    <property type="match status" value="1"/>
</dbReference>
<dbReference type="OrthoDB" id="6366728at2759"/>
<dbReference type="InterPro" id="IPR013604">
    <property type="entry name" value="7TM_chemorcpt"/>
</dbReference>
<dbReference type="GO" id="GO:0030424">
    <property type="term" value="C:axon"/>
    <property type="evidence" value="ECO:0007669"/>
    <property type="project" value="TreeGrafter"/>
</dbReference>
<keyword evidence="2" id="KW-1003">Cell membrane</keyword>
<keyword evidence="9" id="KW-1185">Reference proteome</keyword>
<sequence length="73" mass="8335">MERTAEVAYDVKESHAGNKVIGTELNEFAVELLHKKVVFTAHGFFPLDCTLLYSIFGMIVTYLIILLQFSPKW</sequence>
<proteinExistence type="predicted"/>
<keyword evidence="7" id="KW-0807">Transducer</keyword>
<evidence type="ECO:0000256" key="7">
    <source>
        <dbReference type="ARBA" id="ARBA00023224"/>
    </source>
</evidence>
<dbReference type="GO" id="GO:0005886">
    <property type="term" value="C:plasma membrane"/>
    <property type="evidence" value="ECO:0007669"/>
    <property type="project" value="UniProtKB-SubCell"/>
</dbReference>
<evidence type="ECO:0000313" key="9">
    <source>
        <dbReference type="Proteomes" id="UP000694866"/>
    </source>
</evidence>
<keyword evidence="5 8" id="KW-0472">Membrane</keyword>
<evidence type="ECO:0000313" key="10">
    <source>
        <dbReference type="RefSeq" id="XP_011297365.1"/>
    </source>
</evidence>
<dbReference type="GO" id="GO:0008049">
    <property type="term" value="P:male courtship behavior"/>
    <property type="evidence" value="ECO:0007669"/>
    <property type="project" value="TreeGrafter"/>
</dbReference>
<evidence type="ECO:0000256" key="1">
    <source>
        <dbReference type="ARBA" id="ARBA00004651"/>
    </source>
</evidence>
<dbReference type="PANTHER" id="PTHR21143:SF133">
    <property type="entry name" value="GUSTATORY AND PHEROMONE RECEPTOR 32A-RELATED"/>
    <property type="match status" value="1"/>
</dbReference>
<evidence type="ECO:0000256" key="2">
    <source>
        <dbReference type="ARBA" id="ARBA00022475"/>
    </source>
</evidence>
<dbReference type="GO" id="GO:0007165">
    <property type="term" value="P:signal transduction"/>
    <property type="evidence" value="ECO:0007669"/>
    <property type="project" value="UniProtKB-KW"/>
</dbReference>
<dbReference type="AlphaFoldDB" id="A0A9R1SUI7"/>
<evidence type="ECO:0000256" key="4">
    <source>
        <dbReference type="ARBA" id="ARBA00022989"/>
    </source>
</evidence>
<keyword evidence="4 8" id="KW-1133">Transmembrane helix</keyword>
<dbReference type="GO" id="GO:0007635">
    <property type="term" value="P:chemosensory behavior"/>
    <property type="evidence" value="ECO:0007669"/>
    <property type="project" value="TreeGrafter"/>
</dbReference>
<dbReference type="KEGG" id="fas:105263076"/>
<reference evidence="10" key="1">
    <citation type="submission" date="2025-08" db="UniProtKB">
        <authorList>
            <consortium name="RefSeq"/>
        </authorList>
    </citation>
    <scope>IDENTIFICATION</scope>
    <source>
        <strain evidence="10">USDA-PBARC FA_bdor</strain>
        <tissue evidence="10">Whole organism</tissue>
    </source>
</reference>
<keyword evidence="3 8" id="KW-0812">Transmembrane</keyword>
<dbReference type="RefSeq" id="XP_011297365.1">
    <property type="nucleotide sequence ID" value="XM_011299063.1"/>
</dbReference>
<protein>
    <submittedName>
        <fullName evidence="10">Gustatory receptor 2a</fullName>
    </submittedName>
</protein>
<evidence type="ECO:0000256" key="5">
    <source>
        <dbReference type="ARBA" id="ARBA00023136"/>
    </source>
</evidence>
<keyword evidence="6 10" id="KW-0675">Receptor</keyword>
<organism evidence="9 10">
    <name type="scientific">Fopius arisanus</name>
    <dbReference type="NCBI Taxonomy" id="64838"/>
    <lineage>
        <taxon>Eukaryota</taxon>
        <taxon>Metazoa</taxon>
        <taxon>Ecdysozoa</taxon>
        <taxon>Arthropoda</taxon>
        <taxon>Hexapoda</taxon>
        <taxon>Insecta</taxon>
        <taxon>Pterygota</taxon>
        <taxon>Neoptera</taxon>
        <taxon>Endopterygota</taxon>
        <taxon>Hymenoptera</taxon>
        <taxon>Apocrita</taxon>
        <taxon>Ichneumonoidea</taxon>
        <taxon>Braconidae</taxon>
        <taxon>Opiinae</taxon>
        <taxon>Fopius</taxon>
    </lineage>
</organism>
<name>A0A9R1SUI7_9HYME</name>
<comment type="subcellular location">
    <subcellularLocation>
        <location evidence="1">Cell membrane</location>
        <topology evidence="1">Multi-pass membrane protein</topology>
    </subcellularLocation>
</comment>
<dbReference type="GeneID" id="105263076"/>
<evidence type="ECO:0000256" key="3">
    <source>
        <dbReference type="ARBA" id="ARBA00022692"/>
    </source>
</evidence>
<gene>
    <name evidence="10" type="primary">LOC105263076</name>
</gene>
<dbReference type="GO" id="GO:0050909">
    <property type="term" value="P:sensory perception of taste"/>
    <property type="evidence" value="ECO:0007669"/>
    <property type="project" value="InterPro"/>
</dbReference>
<feature type="transmembrane region" description="Helical" evidence="8">
    <location>
        <begin position="51"/>
        <end position="69"/>
    </location>
</feature>
<dbReference type="Proteomes" id="UP000694866">
    <property type="component" value="Unplaced"/>
</dbReference>
<dbReference type="PANTHER" id="PTHR21143">
    <property type="entry name" value="INVERTEBRATE GUSTATORY RECEPTOR"/>
    <property type="match status" value="1"/>
</dbReference>
<evidence type="ECO:0000256" key="6">
    <source>
        <dbReference type="ARBA" id="ARBA00023170"/>
    </source>
</evidence>